<feature type="chain" id="PRO_5045888659" description="Fibrobacter succinogenes major paralogous domain-containing protein" evidence="1">
    <location>
        <begin position="24"/>
        <end position="558"/>
    </location>
</feature>
<feature type="signal peptide" evidence="1">
    <location>
        <begin position="1"/>
        <end position="23"/>
    </location>
</feature>
<accession>A0ABV9KV69</accession>
<evidence type="ECO:0000313" key="2">
    <source>
        <dbReference type="EMBL" id="MFC4673694.1"/>
    </source>
</evidence>
<reference evidence="3" key="1">
    <citation type="journal article" date="2019" name="Int. J. Syst. Evol. Microbiol.">
        <title>The Global Catalogue of Microorganisms (GCM) 10K type strain sequencing project: providing services to taxonomists for standard genome sequencing and annotation.</title>
        <authorList>
            <consortium name="The Broad Institute Genomics Platform"/>
            <consortium name="The Broad Institute Genome Sequencing Center for Infectious Disease"/>
            <person name="Wu L."/>
            <person name="Ma J."/>
        </authorList>
    </citation>
    <scope>NUCLEOTIDE SEQUENCE [LARGE SCALE GENOMIC DNA]</scope>
    <source>
        <strain evidence="3">CCUG 66188</strain>
    </source>
</reference>
<keyword evidence="3" id="KW-1185">Reference proteome</keyword>
<dbReference type="EMBL" id="JBHSGN010000062">
    <property type="protein sequence ID" value="MFC4673694.1"/>
    <property type="molecule type" value="Genomic_DNA"/>
</dbReference>
<comment type="caution">
    <text evidence="2">The sequence shown here is derived from an EMBL/GenBank/DDBJ whole genome shotgun (WGS) entry which is preliminary data.</text>
</comment>
<evidence type="ECO:0000313" key="3">
    <source>
        <dbReference type="Proteomes" id="UP001596023"/>
    </source>
</evidence>
<protein>
    <recommendedName>
        <fullName evidence="4">Fibrobacter succinogenes major paralogous domain-containing protein</fullName>
    </recommendedName>
</protein>
<sequence>MERKTLKLLVIGALSLMTLQLQSQVTIGSGLEPRRAALLDLKTRQGAAGTVSSVSDDANITSGLGDGGLLLPRVKLVSISTLEPFIPTSDPDFTANTDNLKERLAGLMVYNITNNGVGSTLYPAVYTWNGAIWVTSQANEAVSSITGQPQQFTFYELGTETAAPLTFTVDGLGTWTYQWYQVTGNNVHVLIGTPIGGSGTISGIGATTTSFTPAGALKGTTRNANNTGFYKFYCIATSTLGAELTSDIAEVAVGCGAKNNAGEWISFMCFNLGATDLTIAAQRNHPMTNILNDSDGRHYYIAGEENLYGDLYQWGRIGDGHQKRGAAQGFTVGANTAGTNQVAYGSGPTYEDGNLIGPTTRYPWRQVARTDATHYGMFIYGTGSGQNYNWAYNLLANQIDQLWRTGRFAPNDPCAKIKEDGLTYESYYPAQSNNINDGSADTSWRTPSQDEWGNLYKGGTVSGFSSTATANTWVWYNTNGRGYEIRPDGATTTLFLPANGTRSYGSGSLYGQGVNGYYWSINIISTDAYGLHFNSGSVYPAYSIYRAEGIALRCIKNS</sequence>
<dbReference type="Proteomes" id="UP001596023">
    <property type="component" value="Unassembled WGS sequence"/>
</dbReference>
<keyword evidence="1" id="KW-0732">Signal</keyword>
<dbReference type="RefSeq" id="WP_379995221.1">
    <property type="nucleotide sequence ID" value="NZ_JBHSGN010000062.1"/>
</dbReference>
<name>A0ABV9KV69_9BACT</name>
<evidence type="ECO:0008006" key="4">
    <source>
        <dbReference type="Google" id="ProtNLM"/>
    </source>
</evidence>
<gene>
    <name evidence="2" type="ORF">ACFO6W_08315</name>
</gene>
<evidence type="ECO:0000256" key="1">
    <source>
        <dbReference type="SAM" id="SignalP"/>
    </source>
</evidence>
<organism evidence="2 3">
    <name type="scientific">Dysgonomonas termitidis</name>
    <dbReference type="NCBI Taxonomy" id="1516126"/>
    <lineage>
        <taxon>Bacteria</taxon>
        <taxon>Pseudomonadati</taxon>
        <taxon>Bacteroidota</taxon>
        <taxon>Bacteroidia</taxon>
        <taxon>Bacteroidales</taxon>
        <taxon>Dysgonomonadaceae</taxon>
        <taxon>Dysgonomonas</taxon>
    </lineage>
</organism>
<proteinExistence type="predicted"/>